<dbReference type="EMBL" id="CAKOGP040000001">
    <property type="protein sequence ID" value="CAJ1911859.1"/>
    <property type="molecule type" value="Genomic_DNA"/>
</dbReference>
<keyword evidence="1" id="KW-0408">Iron</keyword>
<reference evidence="4" key="1">
    <citation type="submission" date="2023-08" db="EMBL/GenBank/DDBJ databases">
        <authorList>
            <person name="Audoor S."/>
            <person name="Bilcke G."/>
        </authorList>
    </citation>
    <scope>NUCLEOTIDE SEQUENCE</scope>
</reference>
<evidence type="ECO:0000259" key="3">
    <source>
        <dbReference type="PROSITE" id="PS51471"/>
    </source>
</evidence>
<comment type="similarity">
    <text evidence="1">Belongs to the iron/ascorbate-dependent oxidoreductase family.</text>
</comment>
<dbReference type="PROSITE" id="PS51471">
    <property type="entry name" value="FE2OG_OXY"/>
    <property type="match status" value="1"/>
</dbReference>
<accession>A0AAD2CEK6</accession>
<feature type="chain" id="PRO_5042042847" description="Fe2OG dioxygenase domain-containing protein" evidence="2">
    <location>
        <begin position="19"/>
        <end position="371"/>
    </location>
</feature>
<gene>
    <name evidence="4" type="ORF">CYCCA115_LOCUS610</name>
</gene>
<name>A0AAD2CEK6_9STRA</name>
<feature type="domain" description="Fe2OG dioxygenase" evidence="3">
    <location>
        <begin position="159"/>
        <end position="266"/>
    </location>
</feature>
<dbReference type="GO" id="GO:0016491">
    <property type="term" value="F:oxidoreductase activity"/>
    <property type="evidence" value="ECO:0007669"/>
    <property type="project" value="UniProtKB-KW"/>
</dbReference>
<evidence type="ECO:0000256" key="2">
    <source>
        <dbReference type="SAM" id="SignalP"/>
    </source>
</evidence>
<dbReference type="InterPro" id="IPR005123">
    <property type="entry name" value="Oxoglu/Fe-dep_dioxygenase_dom"/>
</dbReference>
<feature type="signal peptide" evidence="2">
    <location>
        <begin position="1"/>
        <end position="18"/>
    </location>
</feature>
<dbReference type="Gene3D" id="2.60.120.620">
    <property type="entry name" value="q2cbj1_9rhob like domain"/>
    <property type="match status" value="1"/>
</dbReference>
<keyword evidence="5" id="KW-1185">Reference proteome</keyword>
<evidence type="ECO:0000313" key="4">
    <source>
        <dbReference type="EMBL" id="CAJ1911859.1"/>
    </source>
</evidence>
<organism evidence="4 5">
    <name type="scientific">Cylindrotheca closterium</name>
    <dbReference type="NCBI Taxonomy" id="2856"/>
    <lineage>
        <taxon>Eukaryota</taxon>
        <taxon>Sar</taxon>
        <taxon>Stramenopiles</taxon>
        <taxon>Ochrophyta</taxon>
        <taxon>Bacillariophyta</taxon>
        <taxon>Bacillariophyceae</taxon>
        <taxon>Bacillariophycidae</taxon>
        <taxon>Bacillariales</taxon>
        <taxon>Bacillariaceae</taxon>
        <taxon>Cylindrotheca</taxon>
    </lineage>
</organism>
<sequence>MLLEIILWFGLFLDVLESFSPLAPSIKSSSIISTTRISIILKSELDHVGSTSLGTTTFVLPAFNHTCSADYPSPLHKIHVETLMTREEASTCCSISQEFAQQTGKWNAPDSERHESYATCDFPVEDSEKLEGFLHDIGFQDKLFSKLGELYTLKKGDLSFLDLFVAHYKAKGPDGDDDSSVMDRLDLHRDGTLLSFSLLLNSENDFTGGGTFYDGLRDVETNGILQKGGVIRPNQGDAVLHCGKILHGADVVTKGERTVLVGFVEVAEYCTRKGAMGRAATDFGRMDVATRRLQRQRKMGNKSWKLQNGKFLTGHSHLQRIAPVFDSVIRRGDPEYQRQFKLEAEDTLLRSVLLPEEERAVDPLFQEFSVL</sequence>
<keyword evidence="1" id="KW-0560">Oxidoreductase</keyword>
<comment type="caution">
    <text evidence="4">The sequence shown here is derived from an EMBL/GenBank/DDBJ whole genome shotgun (WGS) entry which is preliminary data.</text>
</comment>
<keyword evidence="1" id="KW-0479">Metal-binding</keyword>
<dbReference type="Proteomes" id="UP001295423">
    <property type="component" value="Unassembled WGS sequence"/>
</dbReference>
<evidence type="ECO:0000256" key="1">
    <source>
        <dbReference type="RuleBase" id="RU003682"/>
    </source>
</evidence>
<dbReference type="AlphaFoldDB" id="A0AAD2CEK6"/>
<evidence type="ECO:0000313" key="5">
    <source>
        <dbReference type="Proteomes" id="UP001295423"/>
    </source>
</evidence>
<protein>
    <recommendedName>
        <fullName evidence="3">Fe2OG dioxygenase domain-containing protein</fullName>
    </recommendedName>
</protein>
<dbReference type="GO" id="GO:0046872">
    <property type="term" value="F:metal ion binding"/>
    <property type="evidence" value="ECO:0007669"/>
    <property type="project" value="UniProtKB-KW"/>
</dbReference>
<proteinExistence type="inferred from homology"/>
<keyword evidence="2" id="KW-0732">Signal</keyword>